<dbReference type="Pfam" id="PF02515">
    <property type="entry name" value="CoA_transf_3"/>
    <property type="match status" value="1"/>
</dbReference>
<accession>A0A7U9JBF7</accession>
<organism evidence="2 3">
    <name type="scientific">Geobacillus thermopakistaniensis (strain MAS1)</name>
    <dbReference type="NCBI Taxonomy" id="1408282"/>
    <lineage>
        <taxon>Bacteria</taxon>
        <taxon>Bacillati</taxon>
        <taxon>Bacillota</taxon>
        <taxon>Bacilli</taxon>
        <taxon>Bacillales</taxon>
        <taxon>Anoxybacillaceae</taxon>
        <taxon>Geobacillus</taxon>
    </lineage>
</organism>
<evidence type="ECO:0000313" key="3">
    <source>
        <dbReference type="Proteomes" id="UP000018339"/>
    </source>
</evidence>
<keyword evidence="3" id="KW-1185">Reference proteome</keyword>
<proteinExistence type="predicted"/>
<dbReference type="InterPro" id="IPR003673">
    <property type="entry name" value="CoA-Trfase_fam_III"/>
</dbReference>
<dbReference type="RefSeq" id="WP_020279199.1">
    <property type="nucleotide sequence ID" value="NZ_AYSF01000045.1"/>
</dbReference>
<dbReference type="InterPro" id="IPR023606">
    <property type="entry name" value="CoA-Trfase_III_dom_1_sf"/>
</dbReference>
<sequence length="400" mass="44240">MSKTLPLEGITVLEMGNFVAAPFAGKIMAEFGAEVIKVEEPVSGDPLRSWRIMYGHSSIWWYVQARNKKSITVNLRKTAGQQIIRELIPKVDVVLENFKPGTLEKWGLGYEELKKINPSIIMTRISGYGQTGPYRDKAGFGSVAEAIGGLRYLTGYPDRPPVRVGIAIGDLVAGLYAVIGTLMALRVRQEDSERKGQLIDVALYESVFSLLEGALPEYVLSGVVRERTGSTLPGVAPSNTYECKDGKHVVIGGNSDNIFQRLMKTIGRSDLAHHPQYANNQGRAEHAELIDQAIEAWTKQHTLEEVLNALDEASVPAGPIYSIRDIVNDIQYKERDMLLPVKLEDGTECLFPGIVPKLSDTPGQMKWVGPKLGEHNEEVYVRVLGYSHDQLTQLKKEGVI</sequence>
<name>A0A7U9JBF7_GEOTM</name>
<dbReference type="InterPro" id="IPR050483">
    <property type="entry name" value="CoA-transferase_III_domain"/>
</dbReference>
<dbReference type="SUPFAM" id="SSF89796">
    <property type="entry name" value="CoA-transferase family III (CaiB/BaiF)"/>
    <property type="match status" value="1"/>
</dbReference>
<keyword evidence="1 2" id="KW-0808">Transferase</keyword>
<evidence type="ECO:0000256" key="1">
    <source>
        <dbReference type="ARBA" id="ARBA00022679"/>
    </source>
</evidence>
<dbReference type="InterPro" id="IPR044855">
    <property type="entry name" value="CoA-Trfase_III_dom3_sf"/>
</dbReference>
<gene>
    <name evidence="2" type="ORF">T260_08570</name>
</gene>
<dbReference type="AlphaFoldDB" id="A0A7U9JBF7"/>
<dbReference type="Gene3D" id="3.40.50.10540">
    <property type="entry name" value="Crotonobetainyl-coa:carnitine coa-transferase, domain 1"/>
    <property type="match status" value="1"/>
</dbReference>
<reference evidence="2 3" key="1">
    <citation type="journal article" date="2014" name="Genome Announc.">
        <title>Draft Genome Sequence of Geobacillus thermopakistaniensis Strain MAS1.</title>
        <authorList>
            <person name="Siddiqui M.A."/>
            <person name="Rashid N."/>
            <person name="Ayyampalayam S."/>
            <person name="Whitman W.B."/>
        </authorList>
    </citation>
    <scope>NUCLEOTIDE SEQUENCE [LARGE SCALE GENOMIC DNA]</scope>
    <source>
        <strain evidence="2 3">MAS1</strain>
    </source>
</reference>
<evidence type="ECO:0000313" key="2">
    <source>
        <dbReference type="EMBL" id="ESU72311.1"/>
    </source>
</evidence>
<dbReference type="Proteomes" id="UP000018339">
    <property type="component" value="Unassembled WGS sequence"/>
</dbReference>
<dbReference type="EMBL" id="AYSF01000045">
    <property type="protein sequence ID" value="ESU72311.1"/>
    <property type="molecule type" value="Genomic_DNA"/>
</dbReference>
<comment type="caution">
    <text evidence="2">The sequence shown here is derived from an EMBL/GenBank/DDBJ whole genome shotgun (WGS) entry which is preliminary data.</text>
</comment>
<dbReference type="PANTHER" id="PTHR48207">
    <property type="entry name" value="SUCCINATE--HYDROXYMETHYLGLUTARATE COA-TRANSFERASE"/>
    <property type="match status" value="1"/>
</dbReference>
<dbReference type="PANTHER" id="PTHR48207:SF3">
    <property type="entry name" value="SUCCINATE--HYDROXYMETHYLGLUTARATE COA-TRANSFERASE"/>
    <property type="match status" value="1"/>
</dbReference>
<protein>
    <submittedName>
        <fullName evidence="2">CoA transferase</fullName>
    </submittedName>
</protein>
<dbReference type="GO" id="GO:0008410">
    <property type="term" value="F:CoA-transferase activity"/>
    <property type="evidence" value="ECO:0007669"/>
    <property type="project" value="TreeGrafter"/>
</dbReference>
<dbReference type="Gene3D" id="3.30.1540.10">
    <property type="entry name" value="formyl-coa transferase, domain 3"/>
    <property type="match status" value="1"/>
</dbReference>